<dbReference type="GO" id="GO:0005829">
    <property type="term" value="C:cytosol"/>
    <property type="evidence" value="ECO:0007669"/>
    <property type="project" value="TreeGrafter"/>
</dbReference>
<proteinExistence type="predicted"/>
<dbReference type="PROSITE" id="PS01174">
    <property type="entry name" value="LIPASE_GDXG_SER"/>
    <property type="match status" value="1"/>
</dbReference>
<feature type="domain" description="Alpha/beta hydrolase fold-3" evidence="2">
    <location>
        <begin position="111"/>
        <end position="250"/>
    </location>
</feature>
<feature type="domain" description="Alpha/beta hydrolase fold-3" evidence="2">
    <location>
        <begin position="331"/>
        <end position="394"/>
    </location>
</feature>
<evidence type="ECO:0000256" key="1">
    <source>
        <dbReference type="PROSITE-ProRule" id="PRU10038"/>
    </source>
</evidence>
<evidence type="ECO:0000313" key="3">
    <source>
        <dbReference type="EMBL" id="CAF0923480.1"/>
    </source>
</evidence>
<dbReference type="GO" id="GO:0004771">
    <property type="term" value="F:sterol ester esterase activity"/>
    <property type="evidence" value="ECO:0007669"/>
    <property type="project" value="TreeGrafter"/>
</dbReference>
<feature type="active site" evidence="1">
    <location>
        <position position="191"/>
    </location>
</feature>
<dbReference type="GO" id="GO:0004806">
    <property type="term" value="F:triacylglycerol lipase activity"/>
    <property type="evidence" value="ECO:0007669"/>
    <property type="project" value="TreeGrafter"/>
</dbReference>
<reference evidence="3" key="1">
    <citation type="submission" date="2021-02" db="EMBL/GenBank/DDBJ databases">
        <authorList>
            <person name="Nowell W R."/>
        </authorList>
    </citation>
    <scope>NUCLEOTIDE SEQUENCE</scope>
    <source>
        <strain evidence="3">Ploen Becks lab</strain>
    </source>
</reference>
<dbReference type="EMBL" id="CAJNOC010002279">
    <property type="protein sequence ID" value="CAF0923480.1"/>
    <property type="molecule type" value="Genomic_DNA"/>
</dbReference>
<accession>A0A814B4E5</accession>
<dbReference type="Proteomes" id="UP000663879">
    <property type="component" value="Unassembled WGS sequence"/>
</dbReference>
<dbReference type="InterPro" id="IPR033140">
    <property type="entry name" value="Lipase_GDXG_put_SER_AS"/>
</dbReference>
<keyword evidence="4" id="KW-1185">Reference proteome</keyword>
<dbReference type="PANTHER" id="PTHR23025:SF4">
    <property type="entry name" value="ALPHA_BETA HYDROLASE FOLD-3 DOMAIN-CONTAINING PROTEIN"/>
    <property type="match status" value="1"/>
</dbReference>
<dbReference type="OrthoDB" id="408631at2759"/>
<dbReference type="PANTHER" id="PTHR23025">
    <property type="entry name" value="TRIACYLGLYCEROL LIPASE"/>
    <property type="match status" value="1"/>
</dbReference>
<dbReference type="Gene3D" id="3.40.50.1820">
    <property type="entry name" value="alpha/beta hydrolase"/>
    <property type="match status" value="1"/>
</dbReference>
<sequence>MDKKTVALITGITVIGALEFTRIYVPECVDNKLKYRCRYVLNHFVAKLAKLGSLLGVGSEPVLLRKIIQFAAKKVDLNNYPNIIVTDRIVNGNRIRIYKSKNEINEPKSIMFYYHGGGYALNSLDNYHHILLPIASQLDIILIAIDYPLAPENRYPTPVEESFNITNYIINNPKDFDLLLDKDRIVLAGDSAGANIAIVLSNRFKSIDKNVPKLQALINPPTQYINMLLPSMIRYSSIETFLPRTKMILWHLGISNVDKYQEDYLLKNYHTILLDDENKPKLMSYLDINLIPEVYRSCHEYINYDRLKGFVYPRAIIKVNDRIDKNYENLVKNLFNENISPGLVEDEILKKQPKTYIVISEMDTRKDEGLIYAQRLINNGVECDVAYYHNGFHTSFFYAEQVGCLMRNDLINYLRNNL</sequence>
<organism evidence="3 4">
    <name type="scientific">Brachionus calyciflorus</name>
    <dbReference type="NCBI Taxonomy" id="104777"/>
    <lineage>
        <taxon>Eukaryota</taxon>
        <taxon>Metazoa</taxon>
        <taxon>Spiralia</taxon>
        <taxon>Gnathifera</taxon>
        <taxon>Rotifera</taxon>
        <taxon>Eurotatoria</taxon>
        <taxon>Monogononta</taxon>
        <taxon>Pseudotrocha</taxon>
        <taxon>Ploima</taxon>
        <taxon>Brachionidae</taxon>
        <taxon>Brachionus</taxon>
    </lineage>
</organism>
<evidence type="ECO:0000313" key="4">
    <source>
        <dbReference type="Proteomes" id="UP000663879"/>
    </source>
</evidence>
<gene>
    <name evidence="3" type="ORF">OXX778_LOCUS12510</name>
</gene>
<comment type="caution">
    <text evidence="3">The sequence shown here is derived from an EMBL/GenBank/DDBJ whole genome shotgun (WGS) entry which is preliminary data.</text>
</comment>
<dbReference type="AlphaFoldDB" id="A0A814B4E5"/>
<dbReference type="Pfam" id="PF07859">
    <property type="entry name" value="Abhydrolase_3"/>
    <property type="match status" value="2"/>
</dbReference>
<dbReference type="InterPro" id="IPR013094">
    <property type="entry name" value="AB_hydrolase_3"/>
</dbReference>
<name>A0A814B4E5_9BILA</name>
<protein>
    <recommendedName>
        <fullName evidence="2">Alpha/beta hydrolase fold-3 domain-containing protein</fullName>
    </recommendedName>
</protein>
<dbReference type="SUPFAM" id="SSF53474">
    <property type="entry name" value="alpha/beta-Hydrolases"/>
    <property type="match status" value="1"/>
</dbReference>
<evidence type="ECO:0000259" key="2">
    <source>
        <dbReference type="Pfam" id="PF07859"/>
    </source>
</evidence>
<dbReference type="GO" id="GO:0019433">
    <property type="term" value="P:triglyceride catabolic process"/>
    <property type="evidence" value="ECO:0007669"/>
    <property type="project" value="TreeGrafter"/>
</dbReference>
<dbReference type="InterPro" id="IPR029058">
    <property type="entry name" value="AB_hydrolase_fold"/>
</dbReference>